<feature type="region of interest" description="Disordered" evidence="1">
    <location>
        <begin position="98"/>
        <end position="118"/>
    </location>
</feature>
<protein>
    <submittedName>
        <fullName evidence="2">Uncharacterized protein</fullName>
    </submittedName>
</protein>
<feature type="compositionally biased region" description="Low complexity" evidence="1">
    <location>
        <begin position="63"/>
        <end position="73"/>
    </location>
</feature>
<reference evidence="3" key="1">
    <citation type="submission" date="2016-03" db="EMBL/GenBank/DDBJ databases">
        <authorList>
            <person name="Guldener U."/>
        </authorList>
    </citation>
    <scope>NUCLEOTIDE SEQUENCE [LARGE SCALE GENOMIC DNA]</scope>
</reference>
<evidence type="ECO:0000313" key="3">
    <source>
        <dbReference type="Proteomes" id="UP000177625"/>
    </source>
</evidence>
<feature type="region of interest" description="Disordered" evidence="1">
    <location>
        <begin position="52"/>
        <end position="73"/>
    </location>
</feature>
<name>A0A1E1M7T6_RHYSE</name>
<feature type="region of interest" description="Disordered" evidence="1">
    <location>
        <begin position="1"/>
        <end position="31"/>
    </location>
</feature>
<accession>A0A1E1M7T6</accession>
<dbReference type="AlphaFoldDB" id="A0A1E1M7T6"/>
<sequence length="160" mass="17342">MGVSTGGNREKRDLQLSKRLPRRTSNANSTNCTTLLPLPILPYHYLHRATSPLPSSRSTPKIAPTSFNPSTSSNSPFLLSLPPPLLFALLLLQNPFSSPRRSGTPPQPVASPDTRYEGGSAASLVHETACFHRTIPIPGMGIKVDFDYEGGCCISKWALK</sequence>
<dbReference type="Proteomes" id="UP000177625">
    <property type="component" value="Unassembled WGS sequence"/>
</dbReference>
<evidence type="ECO:0000256" key="1">
    <source>
        <dbReference type="SAM" id="MobiDB-lite"/>
    </source>
</evidence>
<keyword evidence="3" id="KW-1185">Reference proteome</keyword>
<evidence type="ECO:0000313" key="2">
    <source>
        <dbReference type="EMBL" id="CZT45163.1"/>
    </source>
</evidence>
<organism evidence="2 3">
    <name type="scientific">Rhynchosporium secalis</name>
    <name type="common">Barley scald fungus</name>
    <dbReference type="NCBI Taxonomy" id="38038"/>
    <lineage>
        <taxon>Eukaryota</taxon>
        <taxon>Fungi</taxon>
        <taxon>Dikarya</taxon>
        <taxon>Ascomycota</taxon>
        <taxon>Pezizomycotina</taxon>
        <taxon>Leotiomycetes</taxon>
        <taxon>Helotiales</taxon>
        <taxon>Ploettnerulaceae</taxon>
        <taxon>Rhynchosporium</taxon>
    </lineage>
</organism>
<gene>
    <name evidence="2" type="ORF">RSE6_05450</name>
</gene>
<dbReference type="EMBL" id="FJVC01000201">
    <property type="protein sequence ID" value="CZT45163.1"/>
    <property type="molecule type" value="Genomic_DNA"/>
</dbReference>
<proteinExistence type="predicted"/>